<comment type="caution">
    <text evidence="2">The sequence shown here is derived from an EMBL/GenBank/DDBJ whole genome shotgun (WGS) entry which is preliminary data.</text>
</comment>
<sequence>MLKLSTTFVAAACAAIQARAGAAGGGTTCSSLNGPFCPGFGPQFAAAPPYARQNLDVDEEVRPWRDTGLGAATSPPFSRAIDSILLMWMWWLLVLYVEQELEAAETAKNLKIEKVLEGYELQAAASEANVLEEEEIILDIEMLLDDSMALLNELDENDDKSPMAGTFAFSSANGAFELLEKMDGDELKVGVRNYFGVDDMVQVVT</sequence>
<organism evidence="2 3">
    <name type="scientific">Phytophthora fragariaefolia</name>
    <dbReference type="NCBI Taxonomy" id="1490495"/>
    <lineage>
        <taxon>Eukaryota</taxon>
        <taxon>Sar</taxon>
        <taxon>Stramenopiles</taxon>
        <taxon>Oomycota</taxon>
        <taxon>Peronosporomycetes</taxon>
        <taxon>Peronosporales</taxon>
        <taxon>Peronosporaceae</taxon>
        <taxon>Phytophthora</taxon>
    </lineage>
</organism>
<proteinExistence type="predicted"/>
<evidence type="ECO:0000313" key="2">
    <source>
        <dbReference type="EMBL" id="GMF45314.1"/>
    </source>
</evidence>
<dbReference type="Proteomes" id="UP001165121">
    <property type="component" value="Unassembled WGS sequence"/>
</dbReference>
<reference evidence="2" key="1">
    <citation type="submission" date="2023-04" db="EMBL/GenBank/DDBJ databases">
        <title>Phytophthora fragariaefolia NBRC 109709.</title>
        <authorList>
            <person name="Ichikawa N."/>
            <person name="Sato H."/>
            <person name="Tonouchi N."/>
        </authorList>
    </citation>
    <scope>NUCLEOTIDE SEQUENCE</scope>
    <source>
        <strain evidence="2">NBRC 109709</strain>
    </source>
</reference>
<name>A0A9W6XT85_9STRA</name>
<evidence type="ECO:0000256" key="1">
    <source>
        <dbReference type="SAM" id="SignalP"/>
    </source>
</evidence>
<dbReference type="EMBL" id="BSXT01001804">
    <property type="protein sequence ID" value="GMF45314.1"/>
    <property type="molecule type" value="Genomic_DNA"/>
</dbReference>
<protein>
    <submittedName>
        <fullName evidence="2">Unnamed protein product</fullName>
    </submittedName>
</protein>
<accession>A0A9W6XT85</accession>
<evidence type="ECO:0000313" key="3">
    <source>
        <dbReference type="Proteomes" id="UP001165121"/>
    </source>
</evidence>
<feature type="signal peptide" evidence="1">
    <location>
        <begin position="1"/>
        <end position="22"/>
    </location>
</feature>
<feature type="chain" id="PRO_5040990222" evidence="1">
    <location>
        <begin position="23"/>
        <end position="205"/>
    </location>
</feature>
<keyword evidence="1" id="KW-0732">Signal</keyword>
<gene>
    <name evidence="2" type="ORF">Pfra01_001616400</name>
</gene>
<keyword evidence="3" id="KW-1185">Reference proteome</keyword>
<dbReference type="AlphaFoldDB" id="A0A9W6XT85"/>